<dbReference type="Pfam" id="PF13406">
    <property type="entry name" value="SLT_2"/>
    <property type="match status" value="1"/>
</dbReference>
<feature type="signal peptide" evidence="2">
    <location>
        <begin position="1"/>
        <end position="20"/>
    </location>
</feature>
<keyword evidence="5" id="KW-1185">Reference proteome</keyword>
<dbReference type="SUPFAM" id="SSF53955">
    <property type="entry name" value="Lysozyme-like"/>
    <property type="match status" value="1"/>
</dbReference>
<keyword evidence="2" id="KW-0732">Signal</keyword>
<evidence type="ECO:0000259" key="3">
    <source>
        <dbReference type="Pfam" id="PF13406"/>
    </source>
</evidence>
<dbReference type="EMBL" id="CP025682">
    <property type="protein sequence ID" value="AUN95579.1"/>
    <property type="molecule type" value="Genomic_DNA"/>
</dbReference>
<dbReference type="OrthoDB" id="9772911at2"/>
<dbReference type="AlphaFoldDB" id="A0A2I6S8H8"/>
<sequence length="344" mass="38401">MNRVFSTFACIALLALPTLAAHASYADHDEARRFIADMVRTHGMDGDELRSVLDRSERIDRVIELIRPPEARPGGERSWVRYRDRFLNDARIDNGLDFWREHRTTVDAASRRYGVPPEFIVAIIGVETHYGRHTGNFQTLNALATLAFDYPPRAGLFRRELENLFLLAREQQRDPFSYYGSYAGALGYPQFLPSSVRAYAVDFDGDGRIDFESGPADAIGSVANYFAQHGWRPGEPVATRVALPEGLDPAPLIAAGIEPTLDTAQLAAQGVIGLGGELHGGQATLFDLPTPGADTQYWLGYRNFYVITRYNRSSFYAMSVLELAETLRYRFERAHTAANATSED</sequence>
<evidence type="ECO:0000256" key="1">
    <source>
        <dbReference type="PIRSR" id="PIRSR611757-1"/>
    </source>
</evidence>
<dbReference type="GO" id="GO:0008933">
    <property type="term" value="F:peptidoglycan lytic transglycosylase activity"/>
    <property type="evidence" value="ECO:0007669"/>
    <property type="project" value="TreeGrafter"/>
</dbReference>
<gene>
    <name evidence="4" type="primary">mltB</name>
    <name evidence="4" type="ORF">C0099_11950</name>
</gene>
<name>A0A2I6S8H8_9RHOO</name>
<dbReference type="KEGG" id="atw:C0099_11950"/>
<dbReference type="InterPro" id="IPR031304">
    <property type="entry name" value="SLT_2"/>
</dbReference>
<proteinExistence type="predicted"/>
<feature type="chain" id="PRO_5014435208" evidence="2">
    <location>
        <begin position="21"/>
        <end position="344"/>
    </location>
</feature>
<dbReference type="InterPro" id="IPR023346">
    <property type="entry name" value="Lysozyme-like_dom_sf"/>
</dbReference>
<dbReference type="InterPro" id="IPR043426">
    <property type="entry name" value="MltB-like"/>
</dbReference>
<dbReference type="Gene3D" id="1.10.530.10">
    <property type="match status" value="1"/>
</dbReference>
<evidence type="ECO:0000256" key="2">
    <source>
        <dbReference type="SAM" id="SignalP"/>
    </source>
</evidence>
<dbReference type="PANTHER" id="PTHR30163">
    <property type="entry name" value="MEMBRANE-BOUND LYTIC MUREIN TRANSGLYCOSYLASE B"/>
    <property type="match status" value="1"/>
</dbReference>
<dbReference type="Proteomes" id="UP000242205">
    <property type="component" value="Chromosome"/>
</dbReference>
<dbReference type="PANTHER" id="PTHR30163:SF9">
    <property type="entry name" value="MEMBRANE-BOUND LYTIC MUREIN TRANSGLYCOSYLASE B"/>
    <property type="match status" value="1"/>
</dbReference>
<dbReference type="CDD" id="cd13399">
    <property type="entry name" value="Slt35-like"/>
    <property type="match status" value="1"/>
</dbReference>
<accession>A0A2I6S8H8</accession>
<dbReference type="Gene3D" id="1.10.8.350">
    <property type="entry name" value="Bacterial muramidase"/>
    <property type="match status" value="1"/>
</dbReference>
<dbReference type="RefSeq" id="WP_102247627.1">
    <property type="nucleotide sequence ID" value="NZ_CP025682.1"/>
</dbReference>
<dbReference type="GO" id="GO:0009253">
    <property type="term" value="P:peptidoglycan catabolic process"/>
    <property type="evidence" value="ECO:0007669"/>
    <property type="project" value="TreeGrafter"/>
</dbReference>
<protein>
    <submittedName>
        <fullName evidence="4">Lytic murein transglycosylase B</fullName>
    </submittedName>
</protein>
<organism evidence="4 5">
    <name type="scientific">Pseudazoarcus pumilus</name>
    <dbReference type="NCBI Taxonomy" id="2067960"/>
    <lineage>
        <taxon>Bacteria</taxon>
        <taxon>Pseudomonadati</taxon>
        <taxon>Pseudomonadota</taxon>
        <taxon>Betaproteobacteria</taxon>
        <taxon>Rhodocyclales</taxon>
        <taxon>Zoogloeaceae</taxon>
        <taxon>Pseudazoarcus</taxon>
    </lineage>
</organism>
<dbReference type="NCBIfam" id="TIGR02282">
    <property type="entry name" value="MltB"/>
    <property type="match status" value="1"/>
</dbReference>
<dbReference type="InterPro" id="IPR011757">
    <property type="entry name" value="Lytic_transglycosylase_MltB"/>
</dbReference>
<reference evidence="4 5" key="1">
    <citation type="submission" date="2018-01" db="EMBL/GenBank/DDBJ databases">
        <authorList>
            <person name="Fu G.-Y."/>
        </authorList>
    </citation>
    <scope>NUCLEOTIDE SEQUENCE [LARGE SCALE GENOMIC DNA]</scope>
    <source>
        <strain evidence="4 5">SY39</strain>
    </source>
</reference>
<feature type="active site" evidence="1">
    <location>
        <position position="127"/>
    </location>
</feature>
<evidence type="ECO:0000313" key="4">
    <source>
        <dbReference type="EMBL" id="AUN95579.1"/>
    </source>
</evidence>
<feature type="domain" description="Transglycosylase SLT" evidence="3">
    <location>
        <begin position="29"/>
        <end position="325"/>
    </location>
</feature>
<dbReference type="FunFam" id="1.10.8.350:FF:000001">
    <property type="entry name" value="Lytic murein transglycosylase B"/>
    <property type="match status" value="1"/>
</dbReference>
<evidence type="ECO:0000313" key="5">
    <source>
        <dbReference type="Proteomes" id="UP000242205"/>
    </source>
</evidence>